<name>A0A2N1N7N0_9GLOM</name>
<accession>A0A2N1N7N0</accession>
<evidence type="ECO:0000313" key="2">
    <source>
        <dbReference type="EMBL" id="PKK69830.1"/>
    </source>
</evidence>
<evidence type="ECO:0000313" key="3">
    <source>
        <dbReference type="Proteomes" id="UP000233469"/>
    </source>
</evidence>
<dbReference type="EMBL" id="LLXL01004329">
    <property type="protein sequence ID" value="PKK57499.1"/>
    <property type="molecule type" value="Genomic_DNA"/>
</dbReference>
<protein>
    <submittedName>
        <fullName evidence="2">Uncharacterized protein</fullName>
    </submittedName>
</protein>
<reference evidence="2 3" key="2">
    <citation type="submission" date="2017-10" db="EMBL/GenBank/DDBJ databases">
        <title>Extensive intraspecific genome diversity in a model arbuscular mycorrhizal fungus.</title>
        <authorList>
            <person name="Chen E.C.H."/>
            <person name="Morin E."/>
            <person name="Baudet D."/>
            <person name="Noel J."/>
            <person name="Ndikumana S."/>
            <person name="Charron P."/>
            <person name="St-Onge C."/>
            <person name="Giorgi J."/>
            <person name="Grigoriev I.V."/>
            <person name="Roux C."/>
            <person name="Martin F.M."/>
            <person name="Corradi N."/>
        </authorList>
    </citation>
    <scope>NUCLEOTIDE SEQUENCE [LARGE SCALE GENOMIC DNA]</scope>
    <source>
        <strain evidence="2 3">C2</strain>
    </source>
</reference>
<comment type="caution">
    <text evidence="2">The sequence shown here is derived from an EMBL/GenBank/DDBJ whole genome shotgun (WGS) entry which is preliminary data.</text>
</comment>
<organism evidence="2 3">
    <name type="scientific">Rhizophagus irregularis</name>
    <dbReference type="NCBI Taxonomy" id="588596"/>
    <lineage>
        <taxon>Eukaryota</taxon>
        <taxon>Fungi</taxon>
        <taxon>Fungi incertae sedis</taxon>
        <taxon>Mucoromycota</taxon>
        <taxon>Glomeromycotina</taxon>
        <taxon>Glomeromycetes</taxon>
        <taxon>Glomerales</taxon>
        <taxon>Glomeraceae</taxon>
        <taxon>Rhizophagus</taxon>
    </lineage>
</organism>
<evidence type="ECO:0000313" key="1">
    <source>
        <dbReference type="EMBL" id="PKK57499.1"/>
    </source>
</evidence>
<reference evidence="2 3" key="1">
    <citation type="submission" date="2016-04" db="EMBL/GenBank/DDBJ databases">
        <title>Genome analyses suggest a sexual origin of heterokaryosis in a supposedly ancient asexual fungus.</title>
        <authorList>
            <person name="Ropars J."/>
            <person name="Sedzielewska K."/>
            <person name="Noel J."/>
            <person name="Charron P."/>
            <person name="Farinelli L."/>
            <person name="Marton T."/>
            <person name="Kruger M."/>
            <person name="Pelin A."/>
            <person name="Brachmann A."/>
            <person name="Corradi N."/>
        </authorList>
    </citation>
    <scope>NUCLEOTIDE SEQUENCE [LARGE SCALE GENOMIC DNA]</scope>
    <source>
        <strain evidence="2 3">C2</strain>
    </source>
</reference>
<dbReference type="EMBL" id="LLXL01000683">
    <property type="protein sequence ID" value="PKK69830.1"/>
    <property type="molecule type" value="Genomic_DNA"/>
</dbReference>
<gene>
    <name evidence="2" type="ORF">RhiirC2_747650</name>
    <name evidence="1" type="ORF">RhiirC2_763890</name>
</gene>
<dbReference type="AlphaFoldDB" id="A0A2N1N7N0"/>
<sequence>MKIATNFDLWINLVRTGMLEDYKNGQSYHERGKQELRDLKIQIIKSYFNDVDEEKLNNIIKNDD</sequence>
<dbReference type="Proteomes" id="UP000233469">
    <property type="component" value="Unassembled WGS sequence"/>
</dbReference>
<proteinExistence type="predicted"/>